<feature type="non-terminal residue" evidence="1">
    <location>
        <position position="49"/>
    </location>
</feature>
<dbReference type="EMBL" id="CAJVPW010046964">
    <property type="protein sequence ID" value="CAG8758565.1"/>
    <property type="molecule type" value="Genomic_DNA"/>
</dbReference>
<evidence type="ECO:0000313" key="2">
    <source>
        <dbReference type="Proteomes" id="UP000789366"/>
    </source>
</evidence>
<gene>
    <name evidence="1" type="ORF">SPELUC_LOCUS14977</name>
</gene>
<sequence length="49" mass="5814">PGHQRSVIHIDPQIKAYIDESIWESTTSIIGSLKQYIDSQFNKQRRWNK</sequence>
<feature type="non-terminal residue" evidence="1">
    <location>
        <position position="1"/>
    </location>
</feature>
<reference evidence="1" key="1">
    <citation type="submission" date="2021-06" db="EMBL/GenBank/DDBJ databases">
        <authorList>
            <person name="Kallberg Y."/>
            <person name="Tangrot J."/>
            <person name="Rosling A."/>
        </authorList>
    </citation>
    <scope>NUCLEOTIDE SEQUENCE</scope>
    <source>
        <strain evidence="1">28 12/20/2015</strain>
    </source>
</reference>
<name>A0ACA9QSN8_9GLOM</name>
<organism evidence="1 2">
    <name type="scientific">Cetraspora pellucida</name>
    <dbReference type="NCBI Taxonomy" id="1433469"/>
    <lineage>
        <taxon>Eukaryota</taxon>
        <taxon>Fungi</taxon>
        <taxon>Fungi incertae sedis</taxon>
        <taxon>Mucoromycota</taxon>
        <taxon>Glomeromycotina</taxon>
        <taxon>Glomeromycetes</taxon>
        <taxon>Diversisporales</taxon>
        <taxon>Gigasporaceae</taxon>
        <taxon>Cetraspora</taxon>
    </lineage>
</organism>
<accession>A0ACA9QSN8</accession>
<comment type="caution">
    <text evidence="1">The sequence shown here is derived from an EMBL/GenBank/DDBJ whole genome shotgun (WGS) entry which is preliminary data.</text>
</comment>
<dbReference type="Proteomes" id="UP000789366">
    <property type="component" value="Unassembled WGS sequence"/>
</dbReference>
<protein>
    <submittedName>
        <fullName evidence="1">3343_t:CDS:1</fullName>
    </submittedName>
</protein>
<keyword evidence="2" id="KW-1185">Reference proteome</keyword>
<proteinExistence type="predicted"/>
<evidence type="ECO:0000313" key="1">
    <source>
        <dbReference type="EMBL" id="CAG8758565.1"/>
    </source>
</evidence>